<evidence type="ECO:0000313" key="3">
    <source>
        <dbReference type="EMBL" id="VZO37371.1"/>
    </source>
</evidence>
<dbReference type="NCBIfam" id="NF033846">
    <property type="entry name" value="Rumino_NPXTG"/>
    <property type="match status" value="1"/>
</dbReference>
<organism evidence="3 4">
    <name type="scientific">Occultella aeris</name>
    <dbReference type="NCBI Taxonomy" id="2761496"/>
    <lineage>
        <taxon>Bacteria</taxon>
        <taxon>Bacillati</taxon>
        <taxon>Actinomycetota</taxon>
        <taxon>Actinomycetes</taxon>
        <taxon>Micrococcales</taxon>
        <taxon>Ruaniaceae</taxon>
        <taxon>Occultella</taxon>
    </lineage>
</organism>
<dbReference type="RefSeq" id="WP_156741202.1">
    <property type="nucleotide sequence ID" value="NZ_CACRYJ010000034.1"/>
</dbReference>
<dbReference type="Proteomes" id="UP000419743">
    <property type="component" value="Unassembled WGS sequence"/>
</dbReference>
<keyword evidence="2" id="KW-1133">Transmembrane helix</keyword>
<protein>
    <submittedName>
        <fullName evidence="3">Uncharacterized protein</fullName>
    </submittedName>
</protein>
<name>A0A7M4DJY4_9MICO</name>
<reference evidence="3 4" key="1">
    <citation type="submission" date="2019-11" db="EMBL/GenBank/DDBJ databases">
        <authorList>
            <person name="Criscuolo A."/>
        </authorList>
    </citation>
    <scope>NUCLEOTIDE SEQUENCE [LARGE SCALE GENOMIC DNA]</scope>
    <source>
        <strain evidence="3">CIP111667</strain>
    </source>
</reference>
<keyword evidence="2" id="KW-0812">Transmembrane</keyword>
<comment type="caution">
    <text evidence="3">The sequence shown here is derived from an EMBL/GenBank/DDBJ whole genome shotgun (WGS) entry which is preliminary data.</text>
</comment>
<evidence type="ECO:0000313" key="4">
    <source>
        <dbReference type="Proteomes" id="UP000419743"/>
    </source>
</evidence>
<feature type="transmembrane region" description="Helical" evidence="2">
    <location>
        <begin position="29"/>
        <end position="48"/>
    </location>
</feature>
<proteinExistence type="predicted"/>
<keyword evidence="2" id="KW-0472">Membrane</keyword>
<evidence type="ECO:0000256" key="1">
    <source>
        <dbReference type="SAM" id="MobiDB-lite"/>
    </source>
</evidence>
<keyword evidence="4" id="KW-1185">Reference proteome</keyword>
<feature type="region of interest" description="Disordered" evidence="1">
    <location>
        <begin position="1"/>
        <end position="30"/>
    </location>
</feature>
<sequence length="55" mass="5412">MTAPPPNEPPPSAGPPPPPLADTGAGDPTAPAGLAAVMALLGAALMVFSRRLARR</sequence>
<dbReference type="EMBL" id="CACRYJ010000034">
    <property type="protein sequence ID" value="VZO37371.1"/>
    <property type="molecule type" value="Genomic_DNA"/>
</dbReference>
<feature type="compositionally biased region" description="Pro residues" evidence="1">
    <location>
        <begin position="1"/>
        <end position="20"/>
    </location>
</feature>
<accession>A0A7M4DJY4</accession>
<dbReference type="AlphaFoldDB" id="A0A7M4DJY4"/>
<gene>
    <name evidence="3" type="ORF">HALOF300_02446</name>
</gene>
<evidence type="ECO:0000256" key="2">
    <source>
        <dbReference type="SAM" id="Phobius"/>
    </source>
</evidence>